<organism evidence="1 2">
    <name type="scientific">Actinoplanes derwentensis</name>
    <dbReference type="NCBI Taxonomy" id="113562"/>
    <lineage>
        <taxon>Bacteria</taxon>
        <taxon>Bacillati</taxon>
        <taxon>Actinomycetota</taxon>
        <taxon>Actinomycetes</taxon>
        <taxon>Micromonosporales</taxon>
        <taxon>Micromonosporaceae</taxon>
        <taxon>Actinoplanes</taxon>
    </lineage>
</organism>
<gene>
    <name evidence="1" type="ORF">SAMN04489716_7007</name>
</gene>
<dbReference type="AlphaFoldDB" id="A0A1H2CVG4"/>
<sequence length="170" mass="18046">MTAGVIVSGLAGYWAAGSPPAQIPASCPLITDVVLRILAPGATLTPSDDLTDPHHGSRQCDADLASAATGIRGHLTLRIQTTGYGYDASWRTRQCSKIHATMSTTKPDDHRCSRALPSIKGVARVAALAWINDTWEVKIDYSVAGPDPLPEYAEYAVQHLLSTTVGALPR</sequence>
<evidence type="ECO:0000313" key="1">
    <source>
        <dbReference type="EMBL" id="SDT74518.1"/>
    </source>
</evidence>
<dbReference type="Proteomes" id="UP000198688">
    <property type="component" value="Chromosome I"/>
</dbReference>
<protein>
    <recommendedName>
        <fullName evidence="3">DUF3558 domain-containing protein</fullName>
    </recommendedName>
</protein>
<dbReference type="EMBL" id="LT629758">
    <property type="protein sequence ID" value="SDT74518.1"/>
    <property type="molecule type" value="Genomic_DNA"/>
</dbReference>
<dbReference type="STRING" id="113562.SAMN04489716_7007"/>
<name>A0A1H2CVG4_9ACTN</name>
<proteinExistence type="predicted"/>
<accession>A0A1H2CVG4</accession>
<evidence type="ECO:0000313" key="2">
    <source>
        <dbReference type="Proteomes" id="UP000198688"/>
    </source>
</evidence>
<evidence type="ECO:0008006" key="3">
    <source>
        <dbReference type="Google" id="ProtNLM"/>
    </source>
</evidence>
<reference evidence="1 2" key="1">
    <citation type="submission" date="2016-10" db="EMBL/GenBank/DDBJ databases">
        <authorList>
            <person name="de Groot N.N."/>
        </authorList>
    </citation>
    <scope>NUCLEOTIDE SEQUENCE [LARGE SCALE GENOMIC DNA]</scope>
    <source>
        <strain evidence="1 2">DSM 43941</strain>
    </source>
</reference>
<keyword evidence="2" id="KW-1185">Reference proteome</keyword>